<evidence type="ECO:0000256" key="11">
    <source>
        <dbReference type="ARBA" id="ARBA00046340"/>
    </source>
</evidence>
<dbReference type="EMBL" id="MNAD01000306">
    <property type="protein sequence ID" value="OJT14355.1"/>
    <property type="molecule type" value="Genomic_DNA"/>
</dbReference>
<keyword evidence="5 13" id="KW-0732">Signal</keyword>
<keyword evidence="8" id="KW-0503">Monooxygenase</keyword>
<evidence type="ECO:0000256" key="3">
    <source>
        <dbReference type="ARBA" id="ARBA00022525"/>
    </source>
</evidence>
<evidence type="ECO:0000256" key="6">
    <source>
        <dbReference type="ARBA" id="ARBA00023002"/>
    </source>
</evidence>
<keyword evidence="15" id="KW-1185">Reference proteome</keyword>
<dbReference type="Proteomes" id="UP000184267">
    <property type="component" value="Unassembled WGS sequence"/>
</dbReference>
<keyword evidence="3" id="KW-0964">Secreted</keyword>
<accession>A0A1M2W3C2</accession>
<dbReference type="OMA" id="IAPPFYN"/>
<dbReference type="Gene3D" id="2.70.50.70">
    <property type="match status" value="1"/>
</dbReference>
<comment type="subcellular location">
    <subcellularLocation>
        <location evidence="2">Secreted</location>
    </subcellularLocation>
</comment>
<feature type="signal peptide" evidence="13">
    <location>
        <begin position="1"/>
        <end position="18"/>
    </location>
</feature>
<dbReference type="OrthoDB" id="2019572at2759"/>
<keyword evidence="9" id="KW-1015">Disulfide bond</keyword>
<evidence type="ECO:0000256" key="12">
    <source>
        <dbReference type="SAM" id="MobiDB-lite"/>
    </source>
</evidence>
<evidence type="ECO:0000256" key="8">
    <source>
        <dbReference type="ARBA" id="ARBA00023033"/>
    </source>
</evidence>
<feature type="chain" id="PRO_5012340842" evidence="13">
    <location>
        <begin position="19"/>
        <end position="396"/>
    </location>
</feature>
<reference evidence="14 15" key="1">
    <citation type="submission" date="2016-10" db="EMBL/GenBank/DDBJ databases">
        <title>Genome sequence of the basidiomycete white-rot fungus Trametes pubescens.</title>
        <authorList>
            <person name="Makela M.R."/>
            <person name="Granchi Z."/>
            <person name="Peng M."/>
            <person name="De Vries R.P."/>
            <person name="Grigoriev I."/>
            <person name="Riley R."/>
            <person name="Hilden K."/>
        </authorList>
    </citation>
    <scope>NUCLEOTIDE SEQUENCE [LARGE SCALE GENOMIC DNA]</scope>
    <source>
        <strain evidence="14 15">FBCC735</strain>
    </source>
</reference>
<dbReference type="InterPro" id="IPR054497">
    <property type="entry name" value="LPMO_AA14"/>
</dbReference>
<proteinExistence type="inferred from homology"/>
<dbReference type="GO" id="GO:0005576">
    <property type="term" value="C:extracellular region"/>
    <property type="evidence" value="ECO:0007669"/>
    <property type="project" value="UniProtKB-SubCell"/>
</dbReference>
<keyword evidence="6" id="KW-0560">Oxidoreductase</keyword>
<keyword evidence="4" id="KW-0479">Metal-binding</keyword>
<evidence type="ECO:0000256" key="7">
    <source>
        <dbReference type="ARBA" id="ARBA00023008"/>
    </source>
</evidence>
<dbReference type="GO" id="GO:0004497">
    <property type="term" value="F:monooxygenase activity"/>
    <property type="evidence" value="ECO:0007669"/>
    <property type="project" value="UniProtKB-KW"/>
</dbReference>
<evidence type="ECO:0000256" key="10">
    <source>
        <dbReference type="ARBA" id="ARBA00023180"/>
    </source>
</evidence>
<name>A0A1M2W3C2_TRAPU</name>
<evidence type="ECO:0000256" key="5">
    <source>
        <dbReference type="ARBA" id="ARBA00022729"/>
    </source>
</evidence>
<evidence type="ECO:0000256" key="9">
    <source>
        <dbReference type="ARBA" id="ARBA00023157"/>
    </source>
</evidence>
<feature type="compositionally biased region" description="Low complexity" evidence="12">
    <location>
        <begin position="296"/>
        <end position="345"/>
    </location>
</feature>
<evidence type="ECO:0000313" key="15">
    <source>
        <dbReference type="Proteomes" id="UP000184267"/>
    </source>
</evidence>
<comment type="similarity">
    <text evidence="11">Belongs to the polysaccharide monooxygenase AA14 family.</text>
</comment>
<evidence type="ECO:0000256" key="13">
    <source>
        <dbReference type="SAM" id="SignalP"/>
    </source>
</evidence>
<gene>
    <name evidence="14" type="ORF">TRAPUB_9106</name>
</gene>
<keyword evidence="7" id="KW-0186">Copper</keyword>
<evidence type="ECO:0000256" key="2">
    <source>
        <dbReference type="ARBA" id="ARBA00004613"/>
    </source>
</evidence>
<evidence type="ECO:0000313" key="14">
    <source>
        <dbReference type="EMBL" id="OJT14355.1"/>
    </source>
</evidence>
<dbReference type="STRING" id="154538.A0A1M2W3C2"/>
<evidence type="ECO:0000256" key="1">
    <source>
        <dbReference type="ARBA" id="ARBA00001973"/>
    </source>
</evidence>
<dbReference type="AlphaFoldDB" id="A0A1M2W3C2"/>
<dbReference type="GO" id="GO:0046872">
    <property type="term" value="F:metal ion binding"/>
    <property type="evidence" value="ECO:0007669"/>
    <property type="project" value="UniProtKB-KW"/>
</dbReference>
<dbReference type="Pfam" id="PF22810">
    <property type="entry name" value="LPMO_AA14"/>
    <property type="match status" value="1"/>
</dbReference>
<sequence length="396" mass="42685">MIPVLIAALAAYMPLASAHAAFWHKSMYGFNVTEQTFPYDNRPVAPLQDMPFDQWWFHGHLDFPPNAGDVFELPAGQAATSEIACNKGATTLFASSEGGDIQSGDDVCPGSPPSEYHTTGEDDVKGCALAIAYEPDVRKIRPEDFVVFSVNQTCVWNRFTDFSVPERMPACPEGGCHCAWFWIHSPDSGSEQIYMNGFKCDVTGARSTVPLAKPAVARRCGADPEHGKLNAVPGNCTYGAKQPLYWLQKEGNNEFEDTIAPPFYNDLYNFRDGPQDDIFQDSYPGGLPEPSPEQTVVPTPVNPASAPAATSVPSAASASSSASASDSASSSASTSTSSSGPRPSARGFRRSVGSPHIGVPTARKPLTQSRKLSAEDINKRLMRARRASPWHPSTQH</sequence>
<protein>
    <submittedName>
        <fullName evidence="14">Uncharacterized protein</fullName>
    </submittedName>
</protein>
<keyword evidence="10" id="KW-0325">Glycoprotein</keyword>
<comment type="cofactor">
    <cofactor evidence="1">
        <name>Cu(2+)</name>
        <dbReference type="ChEBI" id="CHEBI:29036"/>
    </cofactor>
</comment>
<evidence type="ECO:0000256" key="4">
    <source>
        <dbReference type="ARBA" id="ARBA00022723"/>
    </source>
</evidence>
<organism evidence="14 15">
    <name type="scientific">Trametes pubescens</name>
    <name type="common">White-rot fungus</name>
    <dbReference type="NCBI Taxonomy" id="154538"/>
    <lineage>
        <taxon>Eukaryota</taxon>
        <taxon>Fungi</taxon>
        <taxon>Dikarya</taxon>
        <taxon>Basidiomycota</taxon>
        <taxon>Agaricomycotina</taxon>
        <taxon>Agaricomycetes</taxon>
        <taxon>Polyporales</taxon>
        <taxon>Polyporaceae</taxon>
        <taxon>Trametes</taxon>
    </lineage>
</organism>
<feature type="region of interest" description="Disordered" evidence="12">
    <location>
        <begin position="275"/>
        <end position="396"/>
    </location>
</feature>
<comment type="caution">
    <text evidence="14">The sequence shown here is derived from an EMBL/GenBank/DDBJ whole genome shotgun (WGS) entry which is preliminary data.</text>
</comment>